<dbReference type="EMBL" id="JAPUUL010000085">
    <property type="protein sequence ID" value="KAJ8132784.1"/>
    <property type="molecule type" value="Genomic_DNA"/>
</dbReference>
<proteinExistence type="predicted"/>
<sequence>MPLDGFVRLGPNIFLHTPPAPQTGELVVLCTWMGAADKHVVKYTNLHRTNAPNAKILLIRSFVGSMISSYSRQERGMKVAAHAICQVLGDCGSVNPHLMLHMMSNGGANSATNLLVVLSQQLKRPLPLVGVLCDSTPTSSSYSNTIRAFTHSFPRTFPLNIIGYGVIHVIISLLFISIAMGRYEAPEDYWRKSILDKNLMDSKRICYIASKADQLTGWRDVVSHAEEAGRRGWDVQQYIFDDTAHCNHINKHEDIYIKAVRDLWGKSQPVHPNM</sequence>
<protein>
    <submittedName>
        <fullName evidence="1">Uncharacterized protein</fullName>
    </submittedName>
</protein>
<comment type="caution">
    <text evidence="1">The sequence shown here is derived from an EMBL/GenBank/DDBJ whole genome shotgun (WGS) entry which is preliminary data.</text>
</comment>
<dbReference type="Proteomes" id="UP001153332">
    <property type="component" value="Unassembled WGS sequence"/>
</dbReference>
<organism evidence="1 2">
    <name type="scientific">Lasiodiplodia mahajangana</name>
    <dbReference type="NCBI Taxonomy" id="1108764"/>
    <lineage>
        <taxon>Eukaryota</taxon>
        <taxon>Fungi</taxon>
        <taxon>Dikarya</taxon>
        <taxon>Ascomycota</taxon>
        <taxon>Pezizomycotina</taxon>
        <taxon>Dothideomycetes</taxon>
        <taxon>Dothideomycetes incertae sedis</taxon>
        <taxon>Botryosphaeriales</taxon>
        <taxon>Botryosphaeriaceae</taxon>
        <taxon>Lasiodiplodia</taxon>
    </lineage>
</organism>
<keyword evidence="2" id="KW-1185">Reference proteome</keyword>
<name>A0ACC2JZ85_9PEZI</name>
<gene>
    <name evidence="1" type="ORF">O1611_g842</name>
</gene>
<evidence type="ECO:0000313" key="1">
    <source>
        <dbReference type="EMBL" id="KAJ8132784.1"/>
    </source>
</evidence>
<evidence type="ECO:0000313" key="2">
    <source>
        <dbReference type="Proteomes" id="UP001153332"/>
    </source>
</evidence>
<reference evidence="1" key="1">
    <citation type="submission" date="2022-12" db="EMBL/GenBank/DDBJ databases">
        <title>Genome Sequence of Lasiodiplodia mahajangana.</title>
        <authorList>
            <person name="Buettner E."/>
        </authorList>
    </citation>
    <scope>NUCLEOTIDE SEQUENCE</scope>
    <source>
        <strain evidence="1">VT137</strain>
    </source>
</reference>
<accession>A0ACC2JZ85</accession>